<dbReference type="VEuPathDB" id="FungiDB:MCYG_04576"/>
<dbReference type="InterPro" id="IPR051035">
    <property type="entry name" value="Mito_inheritance_9"/>
</dbReference>
<name>C5FNQ4_ARTOC</name>
<proteinExistence type="predicted"/>
<dbReference type="Proteomes" id="UP000002035">
    <property type="component" value="Unassembled WGS sequence"/>
</dbReference>
<dbReference type="OrthoDB" id="2831558at2759"/>
<protein>
    <submittedName>
        <fullName evidence="1">Uncharacterized protein</fullName>
    </submittedName>
</protein>
<dbReference type="OMA" id="EMACLAY"/>
<accession>C5FNQ4</accession>
<dbReference type="RefSeq" id="XP_002846839.1">
    <property type="nucleotide sequence ID" value="XM_002846793.1"/>
</dbReference>
<dbReference type="EMBL" id="DS995704">
    <property type="protein sequence ID" value="EEQ31757.1"/>
    <property type="molecule type" value="Genomic_DNA"/>
</dbReference>
<evidence type="ECO:0000313" key="1">
    <source>
        <dbReference type="EMBL" id="EEQ31757.1"/>
    </source>
</evidence>
<dbReference type="PANTHER" id="PTHR36091">
    <property type="entry name" value="ALTERED INHERITANCE OF MITOCHONDRIA PROTEIN 9, MITOCHONDRIAL"/>
    <property type="match status" value="1"/>
</dbReference>
<organism evidence="1 2">
    <name type="scientific">Arthroderma otae (strain ATCC MYA-4605 / CBS 113480)</name>
    <name type="common">Microsporum canis</name>
    <dbReference type="NCBI Taxonomy" id="554155"/>
    <lineage>
        <taxon>Eukaryota</taxon>
        <taxon>Fungi</taxon>
        <taxon>Dikarya</taxon>
        <taxon>Ascomycota</taxon>
        <taxon>Pezizomycotina</taxon>
        <taxon>Eurotiomycetes</taxon>
        <taxon>Eurotiomycetidae</taxon>
        <taxon>Onygenales</taxon>
        <taxon>Arthrodermataceae</taxon>
        <taxon>Microsporum</taxon>
    </lineage>
</organism>
<dbReference type="AlphaFoldDB" id="C5FNQ4"/>
<dbReference type="PANTHER" id="PTHR36091:SF1">
    <property type="entry name" value="ALTERED INHERITANCE OF MITOCHONDRIA PROTEIN 9, MITOCHONDRIAL"/>
    <property type="match status" value="1"/>
</dbReference>
<dbReference type="GO" id="GO:0005739">
    <property type="term" value="C:mitochondrion"/>
    <property type="evidence" value="ECO:0007669"/>
    <property type="project" value="TreeGrafter"/>
</dbReference>
<evidence type="ECO:0000313" key="2">
    <source>
        <dbReference type="Proteomes" id="UP000002035"/>
    </source>
</evidence>
<sequence>MRTIYILSEAILFWDRICLLCIYKMNPILKACRPLQCSSPDNPTQIEGIIDWQSSQIAPLFIQACFPDFLQPPKDYKPGTEAPQLPENFDELEPEQQQQARIDRDLASLSKYYEMSSLVKNKRVYDAMGIPRTLWEPFTCCQLSSDGGLVPLRDCLVRLEQSWVRLGLHGSCPYTFSEDDLKRNEEEVTQYKDRLYLWGLVKSQLSTNDAGWVASDQWEEAHEVNRYLYDMFIDTMSQEMSQEEALEKGKTWPFPPRDI</sequence>
<dbReference type="GeneID" id="9229954"/>
<gene>
    <name evidence="1" type="ORF">MCYG_04576</name>
</gene>
<keyword evidence="2" id="KW-1185">Reference proteome</keyword>
<reference evidence="2" key="1">
    <citation type="journal article" date="2012" name="MBio">
        <title>Comparative genome analysis of Trichophyton rubrum and related dermatophytes reveals candidate genes involved in infection.</title>
        <authorList>
            <person name="Martinez D.A."/>
            <person name="Oliver B.G."/>
            <person name="Graeser Y."/>
            <person name="Goldberg J.M."/>
            <person name="Li W."/>
            <person name="Martinez-Rossi N.M."/>
            <person name="Monod M."/>
            <person name="Shelest E."/>
            <person name="Barton R.C."/>
            <person name="Birch E."/>
            <person name="Brakhage A.A."/>
            <person name="Chen Z."/>
            <person name="Gurr S.J."/>
            <person name="Heiman D."/>
            <person name="Heitman J."/>
            <person name="Kosti I."/>
            <person name="Rossi A."/>
            <person name="Saif S."/>
            <person name="Samalova M."/>
            <person name="Saunders C.W."/>
            <person name="Shea T."/>
            <person name="Summerbell R.C."/>
            <person name="Xu J."/>
            <person name="Young S."/>
            <person name="Zeng Q."/>
            <person name="Birren B.W."/>
            <person name="Cuomo C.A."/>
            <person name="White T.C."/>
        </authorList>
    </citation>
    <scope>NUCLEOTIDE SEQUENCE [LARGE SCALE GENOMIC DNA]</scope>
    <source>
        <strain evidence="2">ATCC MYA-4605 / CBS 113480</strain>
    </source>
</reference>
<dbReference type="eggNOG" id="ENOG502SIUS">
    <property type="taxonomic scope" value="Eukaryota"/>
</dbReference>
<dbReference type="HOGENOM" id="CLU_019189_2_1_1"/>